<dbReference type="Pfam" id="PF00227">
    <property type="entry name" value="Proteasome"/>
    <property type="match status" value="1"/>
</dbReference>
<dbReference type="InParanoid" id="A0A2V0PK82"/>
<dbReference type="Gene3D" id="3.60.20.10">
    <property type="entry name" value="Glutamine Phosphoribosylpyrophosphate, subunit 1, domain 1"/>
    <property type="match status" value="1"/>
</dbReference>
<dbReference type="PROSITE" id="PS51475">
    <property type="entry name" value="PROTEASOME_ALPHA_2"/>
    <property type="match status" value="1"/>
</dbReference>
<evidence type="ECO:0000256" key="2">
    <source>
        <dbReference type="PROSITE-ProRule" id="PRU00808"/>
    </source>
</evidence>
<dbReference type="InterPro" id="IPR000426">
    <property type="entry name" value="Proteasome_asu_N"/>
</dbReference>
<protein>
    <recommendedName>
        <fullName evidence="3">Proteasome subunit alpha type</fullName>
    </recommendedName>
</protein>
<dbReference type="SMART" id="SM00948">
    <property type="entry name" value="Proteasome_A_N"/>
    <property type="match status" value="1"/>
</dbReference>
<sequence length="244" mass="26831">MARRYDSRTTIFSPEGRLYQVEYAMEAISNAGAAIGCLAKDGVVLIAEKKITSKLLDTHAVGVRREKMYKLDEHIACAVAGMTADANILINLCRLNAQRYYFSYQVGEQQRQRDGRRNPAERRPFGVSLLYAGWDEHYGWQLYQSDPSGNYGGWKAVAIGNGHAAAQNLLKTEYKEGLGVDEAVSLMVKVLAKSMDSSLAVDKVELATVTRDEASGKVSFKVFTAAELQPLLDAANAEKEAADK</sequence>
<evidence type="ECO:0000313" key="5">
    <source>
        <dbReference type="EMBL" id="GBF97445.1"/>
    </source>
</evidence>
<keyword evidence="3" id="KW-0963">Cytoplasm</keyword>
<feature type="domain" description="Proteasome alpha-type subunits" evidence="4">
    <location>
        <begin position="5"/>
        <end position="27"/>
    </location>
</feature>
<dbReference type="PROSITE" id="PS00388">
    <property type="entry name" value="PROTEASOME_ALPHA_1"/>
    <property type="match status" value="1"/>
</dbReference>
<dbReference type="GO" id="GO:0019773">
    <property type="term" value="C:proteasome core complex, alpha-subunit complex"/>
    <property type="evidence" value="ECO:0007669"/>
    <property type="project" value="UniProtKB-UniRule"/>
</dbReference>
<dbReference type="Pfam" id="PF10584">
    <property type="entry name" value="Proteasome_A_N"/>
    <property type="match status" value="1"/>
</dbReference>
<dbReference type="InterPro" id="IPR029055">
    <property type="entry name" value="Ntn_hydrolases_N"/>
</dbReference>
<dbReference type="GO" id="GO:0006511">
    <property type="term" value="P:ubiquitin-dependent protein catabolic process"/>
    <property type="evidence" value="ECO:0007669"/>
    <property type="project" value="InterPro"/>
</dbReference>
<dbReference type="OrthoDB" id="431557at2759"/>
<comment type="subunit">
    <text evidence="3">The 20S proteasome core is composed of 28 subunits that are arranged in four stacked rings, resulting in a barrel-shaped structure. The two end rings are each formed by seven alpha subunits, and the two central rings are each formed by seven beta subunits.</text>
</comment>
<keyword evidence="6" id="KW-1185">Reference proteome</keyword>
<comment type="function">
    <text evidence="3">The proteasome is a multicatalytic proteinase complex which is characterized by its ability to cleave peptides with Arg, Phe, Tyr, Leu, and Glu adjacent to the leaving group at neutral or slightly basic pH.</text>
</comment>
<comment type="subcellular location">
    <subcellularLocation>
        <location evidence="3">Cytoplasm</location>
    </subcellularLocation>
    <subcellularLocation>
        <location evidence="3">Nucleus</location>
    </subcellularLocation>
</comment>
<accession>A0A2V0PK82</accession>
<evidence type="ECO:0000256" key="1">
    <source>
        <dbReference type="ARBA" id="ARBA00022942"/>
    </source>
</evidence>
<comment type="caution">
    <text evidence="5">The sequence shown here is derived from an EMBL/GenBank/DDBJ whole genome shotgun (WGS) entry which is preliminary data.</text>
</comment>
<keyword evidence="3" id="KW-0539">Nucleus</keyword>
<reference evidence="5 6" key="1">
    <citation type="journal article" date="2018" name="Sci. Rep.">
        <title>Raphidocelis subcapitata (=Pseudokirchneriella subcapitata) provides an insight into genome evolution and environmental adaptations in the Sphaeropleales.</title>
        <authorList>
            <person name="Suzuki S."/>
            <person name="Yamaguchi H."/>
            <person name="Nakajima N."/>
            <person name="Kawachi M."/>
        </authorList>
    </citation>
    <scope>NUCLEOTIDE SEQUENCE [LARGE SCALE GENOMIC DNA]</scope>
    <source>
        <strain evidence="5 6">NIES-35</strain>
    </source>
</reference>
<dbReference type="STRING" id="307507.A0A2V0PK82"/>
<evidence type="ECO:0000259" key="4">
    <source>
        <dbReference type="PROSITE" id="PS00388"/>
    </source>
</evidence>
<dbReference type="FunCoup" id="A0A2V0PK82">
    <property type="interactions" value="2117"/>
</dbReference>
<keyword evidence="1 2" id="KW-0647">Proteasome</keyword>
<dbReference type="GO" id="GO:0005737">
    <property type="term" value="C:cytoplasm"/>
    <property type="evidence" value="ECO:0007669"/>
    <property type="project" value="UniProtKB-SubCell"/>
</dbReference>
<proteinExistence type="inferred from homology"/>
<dbReference type="InterPro" id="IPR001353">
    <property type="entry name" value="Proteasome_sua/b"/>
</dbReference>
<organism evidence="5 6">
    <name type="scientific">Raphidocelis subcapitata</name>
    <dbReference type="NCBI Taxonomy" id="307507"/>
    <lineage>
        <taxon>Eukaryota</taxon>
        <taxon>Viridiplantae</taxon>
        <taxon>Chlorophyta</taxon>
        <taxon>core chlorophytes</taxon>
        <taxon>Chlorophyceae</taxon>
        <taxon>CS clade</taxon>
        <taxon>Sphaeropleales</taxon>
        <taxon>Selenastraceae</taxon>
        <taxon>Raphidocelis</taxon>
    </lineage>
</organism>
<dbReference type="InterPro" id="IPR023332">
    <property type="entry name" value="Proteasome_alpha-type"/>
</dbReference>
<evidence type="ECO:0000313" key="6">
    <source>
        <dbReference type="Proteomes" id="UP000247498"/>
    </source>
</evidence>
<dbReference type="GO" id="GO:0005634">
    <property type="term" value="C:nucleus"/>
    <property type="evidence" value="ECO:0007669"/>
    <property type="project" value="UniProtKB-SubCell"/>
</dbReference>
<comment type="similarity">
    <text evidence="2 3">Belongs to the peptidase T1A family.</text>
</comment>
<dbReference type="EMBL" id="BDRX01000100">
    <property type="protein sequence ID" value="GBF97445.1"/>
    <property type="molecule type" value="Genomic_DNA"/>
</dbReference>
<evidence type="ECO:0000256" key="3">
    <source>
        <dbReference type="RuleBase" id="RU000551"/>
    </source>
</evidence>
<dbReference type="InterPro" id="IPR050115">
    <property type="entry name" value="Proteasome_alpha"/>
</dbReference>
<dbReference type="Proteomes" id="UP000247498">
    <property type="component" value="Unassembled WGS sequence"/>
</dbReference>
<dbReference type="PANTHER" id="PTHR11599">
    <property type="entry name" value="PROTEASOME SUBUNIT ALPHA/BETA"/>
    <property type="match status" value="1"/>
</dbReference>
<gene>
    <name evidence="5" type="ORF">Rsub_10368</name>
</gene>
<dbReference type="SUPFAM" id="SSF56235">
    <property type="entry name" value="N-terminal nucleophile aminohydrolases (Ntn hydrolases)"/>
    <property type="match status" value="1"/>
</dbReference>
<name>A0A2V0PK82_9CHLO</name>
<dbReference type="AlphaFoldDB" id="A0A2V0PK82"/>